<keyword evidence="2" id="KW-0378">Hydrolase</keyword>
<evidence type="ECO:0000259" key="1">
    <source>
        <dbReference type="SMART" id="SM00507"/>
    </source>
</evidence>
<dbReference type="EMBL" id="PJMW01000002">
    <property type="protein sequence ID" value="PKV80900.1"/>
    <property type="molecule type" value="Genomic_DNA"/>
</dbReference>
<dbReference type="CDD" id="cd00085">
    <property type="entry name" value="HNHc"/>
    <property type="match status" value="1"/>
</dbReference>
<dbReference type="GO" id="GO:0008270">
    <property type="term" value="F:zinc ion binding"/>
    <property type="evidence" value="ECO:0007669"/>
    <property type="project" value="InterPro"/>
</dbReference>
<proteinExistence type="predicted"/>
<evidence type="ECO:0000313" key="2">
    <source>
        <dbReference type="EMBL" id="PKV80900.1"/>
    </source>
</evidence>
<keyword evidence="2" id="KW-0540">Nuclease</keyword>
<sequence>MARDVANARWTPEQKAARVAHAAELVAAAAKPCVICGVAVGKAGRLRCPQEECRRAYNAKRMREGGWTQAVGYRRRARLAKAVTESFRPIEIFERDSWECGICARPVERSRCAPDPLSASVDHIVPVSLGGDHTRANVRLAHLRCNIRRGNRVV</sequence>
<dbReference type="OrthoDB" id="4565094at2"/>
<feature type="domain" description="HNH nuclease" evidence="1">
    <location>
        <begin position="89"/>
        <end position="147"/>
    </location>
</feature>
<organism evidence="2 3">
    <name type="scientific">Nocardia fluminea</name>
    <dbReference type="NCBI Taxonomy" id="134984"/>
    <lineage>
        <taxon>Bacteria</taxon>
        <taxon>Bacillati</taxon>
        <taxon>Actinomycetota</taxon>
        <taxon>Actinomycetes</taxon>
        <taxon>Mycobacteriales</taxon>
        <taxon>Nocardiaceae</taxon>
        <taxon>Nocardia</taxon>
    </lineage>
</organism>
<dbReference type="Pfam" id="PF01844">
    <property type="entry name" value="HNH"/>
    <property type="match status" value="1"/>
</dbReference>
<dbReference type="GO" id="GO:0003676">
    <property type="term" value="F:nucleic acid binding"/>
    <property type="evidence" value="ECO:0007669"/>
    <property type="project" value="InterPro"/>
</dbReference>
<dbReference type="InterPro" id="IPR003615">
    <property type="entry name" value="HNH_nuc"/>
</dbReference>
<dbReference type="AlphaFoldDB" id="A0A2N3VH06"/>
<name>A0A2N3VH06_9NOCA</name>
<evidence type="ECO:0000313" key="3">
    <source>
        <dbReference type="Proteomes" id="UP000233766"/>
    </source>
</evidence>
<dbReference type="Gene3D" id="1.10.30.50">
    <property type="match status" value="1"/>
</dbReference>
<keyword evidence="3" id="KW-1185">Reference proteome</keyword>
<keyword evidence="2" id="KW-0255">Endonuclease</keyword>
<reference evidence="2 3" key="1">
    <citation type="submission" date="2017-12" db="EMBL/GenBank/DDBJ databases">
        <title>Sequencing the genomes of 1000 Actinobacteria strains.</title>
        <authorList>
            <person name="Klenk H.-P."/>
        </authorList>
    </citation>
    <scope>NUCLEOTIDE SEQUENCE [LARGE SCALE GENOMIC DNA]</scope>
    <source>
        <strain evidence="2 3">DSM 44489</strain>
    </source>
</reference>
<dbReference type="Proteomes" id="UP000233766">
    <property type="component" value="Unassembled WGS sequence"/>
</dbReference>
<dbReference type="InterPro" id="IPR002711">
    <property type="entry name" value="HNH"/>
</dbReference>
<dbReference type="GO" id="GO:0004519">
    <property type="term" value="F:endonuclease activity"/>
    <property type="evidence" value="ECO:0007669"/>
    <property type="project" value="UniProtKB-KW"/>
</dbReference>
<gene>
    <name evidence="2" type="ORF">ATK86_5337</name>
</gene>
<protein>
    <submittedName>
        <fullName evidence="2">HNH endonuclease</fullName>
    </submittedName>
</protein>
<comment type="caution">
    <text evidence="2">The sequence shown here is derived from an EMBL/GenBank/DDBJ whole genome shotgun (WGS) entry which is preliminary data.</text>
</comment>
<dbReference type="SMART" id="SM00507">
    <property type="entry name" value="HNHc"/>
    <property type="match status" value="1"/>
</dbReference>
<accession>A0A2N3VH06</accession>